<evidence type="ECO:0000259" key="1">
    <source>
        <dbReference type="PROSITE" id="PS50853"/>
    </source>
</evidence>
<protein>
    <submittedName>
        <fullName evidence="4">Fibronectin type III domain-containing protein</fullName>
    </submittedName>
</protein>
<dbReference type="EMBL" id="CAADFQ010000009">
    <property type="protein sequence ID" value="VFK29282.1"/>
    <property type="molecule type" value="Genomic_DNA"/>
</dbReference>
<sequence>MATFPKKESDILSLAQEMVSGFKGNTDIYPAPLVSMETLQADVDNYLEAKNAELRARAEWEKAVTTKTEHLRTLSNDMRRDIRYAENVVDYDDARLRLIGWGGRKPRKAMEPPGQTRELTITGQGEGWISLDWKAPGDGGAVAAYRIERLKHDQEESGWEEAATSTATETTMVNQERGVRLGFRVVALNKAGDGMVSNTVMATL</sequence>
<dbReference type="PROSITE" id="PS50853">
    <property type="entry name" value="FN3"/>
    <property type="match status" value="1"/>
</dbReference>
<dbReference type="Gene3D" id="2.60.40.10">
    <property type="entry name" value="Immunoglobulins"/>
    <property type="match status" value="1"/>
</dbReference>
<evidence type="ECO:0000313" key="4">
    <source>
        <dbReference type="EMBL" id="VFK74727.1"/>
    </source>
</evidence>
<dbReference type="InterPro" id="IPR036116">
    <property type="entry name" value="FN3_sf"/>
</dbReference>
<dbReference type="Pfam" id="PF00041">
    <property type="entry name" value="fn3"/>
    <property type="match status" value="1"/>
</dbReference>
<organism evidence="4">
    <name type="scientific">Candidatus Kentrum sp. MB</name>
    <dbReference type="NCBI Taxonomy" id="2138164"/>
    <lineage>
        <taxon>Bacteria</taxon>
        <taxon>Pseudomonadati</taxon>
        <taxon>Pseudomonadota</taxon>
        <taxon>Gammaproteobacteria</taxon>
        <taxon>Candidatus Kentrum</taxon>
    </lineage>
</organism>
<proteinExistence type="predicted"/>
<dbReference type="CDD" id="cd00063">
    <property type="entry name" value="FN3"/>
    <property type="match status" value="1"/>
</dbReference>
<evidence type="ECO:0000313" key="3">
    <source>
        <dbReference type="EMBL" id="VFK29282.1"/>
    </source>
</evidence>
<name>A0A451B920_9GAMM</name>
<reference evidence="4" key="1">
    <citation type="submission" date="2019-02" db="EMBL/GenBank/DDBJ databases">
        <authorList>
            <person name="Gruber-Vodicka R. H."/>
            <person name="Seah K. B. B."/>
        </authorList>
    </citation>
    <scope>NUCLEOTIDE SEQUENCE</scope>
    <source>
        <strain evidence="2">BECK_BZ197</strain>
        <strain evidence="4">BECK_BZ198</strain>
        <strain evidence="3">BECK_BZ199</strain>
    </source>
</reference>
<dbReference type="SUPFAM" id="SSF49265">
    <property type="entry name" value="Fibronectin type III"/>
    <property type="match status" value="1"/>
</dbReference>
<dbReference type="EMBL" id="CAADFO010000023">
    <property type="protein sequence ID" value="VFK26836.1"/>
    <property type="molecule type" value="Genomic_DNA"/>
</dbReference>
<gene>
    <name evidence="2" type="ORF">BECKMB1821G_GA0114241_102325</name>
    <name evidence="4" type="ORF">BECKMB1821H_GA0114242_100912</name>
    <name evidence="3" type="ORF">BECKMB1821I_GA0114274_100912</name>
</gene>
<dbReference type="SMART" id="SM00060">
    <property type="entry name" value="FN3"/>
    <property type="match status" value="1"/>
</dbReference>
<feature type="domain" description="Fibronectin type-III" evidence="1">
    <location>
        <begin position="115"/>
        <end position="204"/>
    </location>
</feature>
<dbReference type="EMBL" id="CAADGH010000009">
    <property type="protein sequence ID" value="VFK74727.1"/>
    <property type="molecule type" value="Genomic_DNA"/>
</dbReference>
<evidence type="ECO:0000313" key="2">
    <source>
        <dbReference type="EMBL" id="VFK26836.1"/>
    </source>
</evidence>
<dbReference type="AlphaFoldDB" id="A0A451B920"/>
<accession>A0A451B920</accession>
<dbReference type="InterPro" id="IPR013783">
    <property type="entry name" value="Ig-like_fold"/>
</dbReference>
<dbReference type="InterPro" id="IPR003961">
    <property type="entry name" value="FN3_dom"/>
</dbReference>